<reference evidence="2 3" key="1">
    <citation type="submission" date="2014-06" db="EMBL/GenBank/DDBJ databases">
        <title>Draft genome sequence of Bacillus gaemokensis JCM 15801 (MCCC 1A00707).</title>
        <authorList>
            <person name="Lai Q."/>
            <person name="Liu Y."/>
            <person name="Shao Z."/>
        </authorList>
    </citation>
    <scope>NUCLEOTIDE SEQUENCE [LARGE SCALE GENOMIC DNA]</scope>
    <source>
        <strain evidence="2 3">JCM 15801</strain>
    </source>
</reference>
<sequence length="92" mass="10916">MNKIVVTIAYFSYAMTYYVLVENPEYGVLQAMKESKAMMKRHKMDLFLLCLFIIGWGVLVIFTFGIGTLWFYPYFNTTTAHFYQYISKNESY</sequence>
<dbReference type="Proteomes" id="UP000027778">
    <property type="component" value="Unassembled WGS sequence"/>
</dbReference>
<organism evidence="2 3">
    <name type="scientific">Bacillus gaemokensis</name>
    <dbReference type="NCBI Taxonomy" id="574375"/>
    <lineage>
        <taxon>Bacteria</taxon>
        <taxon>Bacillati</taxon>
        <taxon>Bacillota</taxon>
        <taxon>Bacilli</taxon>
        <taxon>Bacillales</taxon>
        <taxon>Bacillaceae</taxon>
        <taxon>Bacillus</taxon>
        <taxon>Bacillus cereus group</taxon>
    </lineage>
</organism>
<evidence type="ECO:0000256" key="1">
    <source>
        <dbReference type="SAM" id="Phobius"/>
    </source>
</evidence>
<dbReference type="AlphaFoldDB" id="A0A073KG62"/>
<dbReference type="InterPro" id="IPR010380">
    <property type="entry name" value="DUF975"/>
</dbReference>
<comment type="caution">
    <text evidence="2">The sequence shown here is derived from an EMBL/GenBank/DDBJ whole genome shotgun (WGS) entry which is preliminary data.</text>
</comment>
<keyword evidence="3" id="KW-1185">Reference proteome</keyword>
<dbReference type="PANTHER" id="PTHR40076:SF1">
    <property type="entry name" value="MEMBRANE PROTEIN"/>
    <property type="match status" value="1"/>
</dbReference>
<dbReference type="EMBL" id="JOTM01000002">
    <property type="protein sequence ID" value="KEK25481.1"/>
    <property type="molecule type" value="Genomic_DNA"/>
</dbReference>
<feature type="transmembrane region" description="Helical" evidence="1">
    <location>
        <begin position="46"/>
        <end position="72"/>
    </location>
</feature>
<evidence type="ECO:0008006" key="4">
    <source>
        <dbReference type="Google" id="ProtNLM"/>
    </source>
</evidence>
<protein>
    <recommendedName>
        <fullName evidence="4">DUF975 domain-containing protein</fullName>
    </recommendedName>
</protein>
<keyword evidence="1" id="KW-0472">Membrane</keyword>
<keyword evidence="1" id="KW-1133">Transmembrane helix</keyword>
<proteinExistence type="predicted"/>
<evidence type="ECO:0000313" key="2">
    <source>
        <dbReference type="EMBL" id="KEK25481.1"/>
    </source>
</evidence>
<accession>A0A073KG62</accession>
<dbReference type="OrthoDB" id="9784844at2"/>
<evidence type="ECO:0000313" key="3">
    <source>
        <dbReference type="Proteomes" id="UP000027778"/>
    </source>
</evidence>
<dbReference type="Pfam" id="PF06161">
    <property type="entry name" value="DUF975"/>
    <property type="match status" value="1"/>
</dbReference>
<keyword evidence="1" id="KW-0812">Transmembrane</keyword>
<name>A0A073KG62_9BACI</name>
<dbReference type="PANTHER" id="PTHR40076">
    <property type="entry name" value="MEMBRANE PROTEIN-RELATED"/>
    <property type="match status" value="1"/>
</dbReference>
<gene>
    <name evidence="2" type="ORF">BAGA_12770</name>
</gene>
<dbReference type="eggNOG" id="COG5523">
    <property type="taxonomic scope" value="Bacteria"/>
</dbReference>